<dbReference type="RefSeq" id="WP_124296186.1">
    <property type="nucleotide sequence ID" value="NZ_BDES01000067.1"/>
</dbReference>
<feature type="region of interest" description="Disordered" evidence="1">
    <location>
        <begin position="679"/>
        <end position="699"/>
    </location>
</feature>
<proteinExistence type="predicted"/>
<gene>
    <name evidence="2" type="ORF">NBRC3188_2414</name>
</gene>
<dbReference type="AlphaFoldDB" id="A0A401WWI0"/>
<feature type="compositionally biased region" description="Gly residues" evidence="1">
    <location>
        <begin position="118"/>
        <end position="131"/>
    </location>
</feature>
<accession>A0A401WWI0</accession>
<reference evidence="2 3" key="1">
    <citation type="submission" date="2016-06" db="EMBL/GenBank/DDBJ databases">
        <title>Acetobacter pasteurianus NBRC 3188 whole genome sequencing project.</title>
        <authorList>
            <person name="Matsutani M."/>
            <person name="Shiwa Y."/>
            <person name="Okamoto-Kainuma A."/>
            <person name="Ishikawa M."/>
            <person name="Koizumi Y."/>
            <person name="Yoshikawa H."/>
            <person name="Yakushi T."/>
            <person name="Matsushita K."/>
        </authorList>
    </citation>
    <scope>NUCLEOTIDE SEQUENCE [LARGE SCALE GENOMIC DNA]</scope>
    <source>
        <strain evidence="2 3">NBRC 3188</strain>
    </source>
</reference>
<sequence>MTETYTVRGEYLFITDAPQTLERITRGFAEAVRYGERYRSLLKEIGEQAFSLEKAGKYLKELNGTGLEGLSSSAKSATFSFDAVSASIGKAREQIRLMAEESARLSFGEVNTPVPRNGAGGGGSSGAGGSGSSHKEPSYLRRAVGFDIPGYKSPGIATFVGGTALYETAKTSFDAYARTQQVYDTMLSDSRVRTDPAMMKVIQDSATDNLRKYKTLSPYDAARNSAEGYALSGGEKAEQPVITDLLGQIEENMILRGKSSEDAQQQARMIVSGMDIGNRFYNRKTGQLDLKRMYHEAEITQALVDVGGGFTTGRAIREFFKSTGTVGQDMSAVGLARAAHFIETNPQRASQAIGSFVSLFEGSASRMSKRDKAWWTEHGLYGKNGRLSEAADTLLHSDPIGFAEKYLGRFTRQQISEHTQRRNVGSILNEIQGSQGNIDRQAEAVARTDVNANHAALLEGPSGSVKVLDAAIARFMTTLGKFEAGPGIKILNQMTDGLDRMSNYMNAHPKDVATFMQEIGHIASALGSFVLFLGKVSAAIPSWLKPILFGGVSGAATASVVPGLGTGTGAVTGAATVGLDELASYLKQQDHRLNYDDGAPLTWKDKLDPFQWWHHRERYYAPPQDNLQPVNSVVRQPQPQPTQVTVNAPVYLDGKKIADNTQIYVMQEVQRTFDREMRASNAMPDPLSTPRVPGVPWGH</sequence>
<organism evidence="2 3">
    <name type="scientific">Acetobacter pasteurianus NBRC 3188</name>
    <dbReference type="NCBI Taxonomy" id="1226663"/>
    <lineage>
        <taxon>Bacteria</taxon>
        <taxon>Pseudomonadati</taxon>
        <taxon>Pseudomonadota</taxon>
        <taxon>Alphaproteobacteria</taxon>
        <taxon>Acetobacterales</taxon>
        <taxon>Acetobacteraceae</taxon>
        <taxon>Acetobacter</taxon>
    </lineage>
</organism>
<protein>
    <submittedName>
        <fullName evidence="2">Uncharacterized protein</fullName>
    </submittedName>
</protein>
<dbReference type="Proteomes" id="UP000287300">
    <property type="component" value="Unassembled WGS sequence"/>
</dbReference>
<evidence type="ECO:0000313" key="3">
    <source>
        <dbReference type="Proteomes" id="UP000287300"/>
    </source>
</evidence>
<dbReference type="EMBL" id="BDES01000067">
    <property type="protein sequence ID" value="GCD53717.1"/>
    <property type="molecule type" value="Genomic_DNA"/>
</dbReference>
<feature type="region of interest" description="Disordered" evidence="1">
    <location>
        <begin position="108"/>
        <end position="136"/>
    </location>
</feature>
<comment type="caution">
    <text evidence="2">The sequence shown here is derived from an EMBL/GenBank/DDBJ whole genome shotgun (WGS) entry which is preliminary data.</text>
</comment>
<evidence type="ECO:0000313" key="2">
    <source>
        <dbReference type="EMBL" id="GCD53717.1"/>
    </source>
</evidence>
<name>A0A401WWI0_ACEPA</name>
<evidence type="ECO:0000256" key="1">
    <source>
        <dbReference type="SAM" id="MobiDB-lite"/>
    </source>
</evidence>